<feature type="transmembrane region" description="Helical" evidence="1">
    <location>
        <begin position="31"/>
        <end position="55"/>
    </location>
</feature>
<dbReference type="AlphaFoldDB" id="S0FXL6"/>
<accession>S0FXL6</accession>
<reference evidence="2 3" key="1">
    <citation type="journal article" date="2013" name="Genome Announc.">
        <title>Draft Genome Sequence of the Cellulolytic, Mesophilic, Anaerobic Bacterium Clostridium termitidis Strain CT1112 (DSM 5398).</title>
        <authorList>
            <person name="Lal S."/>
            <person name="Ramachandran U."/>
            <person name="Zhang X."/>
            <person name="Munir R."/>
            <person name="Sparling R."/>
            <person name="Levin D.B."/>
        </authorList>
    </citation>
    <scope>NUCLEOTIDE SEQUENCE [LARGE SCALE GENOMIC DNA]</scope>
    <source>
        <strain evidence="2 3">CT1112</strain>
    </source>
</reference>
<gene>
    <name evidence="2" type="ORF">CTER_0799</name>
</gene>
<sequence>MIAEIFVLIIIMGAISFFQIRQIYKDDGLKAVMVYSLFMGLATLVGALLLAGLQLQGQSVVDRLFEPIGKAVSGS</sequence>
<dbReference type="STRING" id="1195236.CTER_0799"/>
<dbReference type="EMBL" id="AORV01000021">
    <property type="protein sequence ID" value="EMS73318.1"/>
    <property type="molecule type" value="Genomic_DNA"/>
</dbReference>
<comment type="caution">
    <text evidence="2">The sequence shown here is derived from an EMBL/GenBank/DDBJ whole genome shotgun (WGS) entry which is preliminary data.</text>
</comment>
<evidence type="ECO:0000313" key="2">
    <source>
        <dbReference type="EMBL" id="EMS73318.1"/>
    </source>
</evidence>
<keyword evidence="3" id="KW-1185">Reference proteome</keyword>
<keyword evidence="1" id="KW-0472">Membrane</keyword>
<keyword evidence="1" id="KW-1133">Transmembrane helix</keyword>
<organism evidence="2 3">
    <name type="scientific">Ruminiclostridium cellobioparum subsp. termitidis CT1112</name>
    <dbReference type="NCBI Taxonomy" id="1195236"/>
    <lineage>
        <taxon>Bacteria</taxon>
        <taxon>Bacillati</taxon>
        <taxon>Bacillota</taxon>
        <taxon>Clostridia</taxon>
        <taxon>Eubacteriales</taxon>
        <taxon>Oscillospiraceae</taxon>
        <taxon>Ruminiclostridium</taxon>
    </lineage>
</organism>
<dbReference type="RefSeq" id="WP_004624231.1">
    <property type="nucleotide sequence ID" value="NZ_AORV01000021.1"/>
</dbReference>
<dbReference type="Proteomes" id="UP000014155">
    <property type="component" value="Unassembled WGS sequence"/>
</dbReference>
<proteinExistence type="predicted"/>
<protein>
    <submittedName>
        <fullName evidence="2">Uncharacterized protein</fullName>
    </submittedName>
</protein>
<dbReference type="PATRIC" id="fig|1195236.3.peg.1092"/>
<keyword evidence="1" id="KW-0812">Transmembrane</keyword>
<evidence type="ECO:0000313" key="3">
    <source>
        <dbReference type="Proteomes" id="UP000014155"/>
    </source>
</evidence>
<name>S0FXL6_RUMCE</name>
<evidence type="ECO:0000256" key="1">
    <source>
        <dbReference type="SAM" id="Phobius"/>
    </source>
</evidence>
<feature type="transmembrane region" description="Helical" evidence="1">
    <location>
        <begin position="6"/>
        <end position="24"/>
    </location>
</feature>